<keyword evidence="1" id="KW-0812">Transmembrane</keyword>
<feature type="transmembrane region" description="Helical" evidence="1">
    <location>
        <begin position="55"/>
        <end position="76"/>
    </location>
</feature>
<dbReference type="EMBL" id="RCZG01000006">
    <property type="protein sequence ID" value="TPG33029.1"/>
    <property type="molecule type" value="Genomic_DNA"/>
</dbReference>
<keyword evidence="1" id="KW-0472">Membrane</keyword>
<accession>A0A502E7S9</accession>
<dbReference type="RefSeq" id="WP_140693053.1">
    <property type="nucleotide sequence ID" value="NZ_RCZG01000006.1"/>
</dbReference>
<keyword evidence="1" id="KW-1133">Transmembrane helix</keyword>
<comment type="caution">
    <text evidence="2">The sequence shown here is derived from an EMBL/GenBank/DDBJ whole genome shotgun (WGS) entry which is preliminary data.</text>
</comment>
<dbReference type="Proteomes" id="UP000320095">
    <property type="component" value="Unassembled WGS sequence"/>
</dbReference>
<dbReference type="AlphaFoldDB" id="A0A502E7S9"/>
<gene>
    <name evidence="2" type="ORF">EAH80_16615</name>
</gene>
<reference evidence="2 3" key="1">
    <citation type="journal article" date="2019" name="Environ. Microbiol.">
        <title>Species interactions and distinct microbial communities in high Arctic permafrost affected cryosols are associated with the CH4 and CO2 gas fluxes.</title>
        <authorList>
            <person name="Altshuler I."/>
            <person name="Hamel J."/>
            <person name="Turney S."/>
            <person name="Magnuson E."/>
            <person name="Levesque R."/>
            <person name="Greer C."/>
            <person name="Whyte L.G."/>
        </authorList>
    </citation>
    <scope>NUCLEOTIDE SEQUENCE [LARGE SCALE GENOMIC DNA]</scope>
    <source>
        <strain evidence="2 3">S5.20</strain>
    </source>
</reference>
<protein>
    <submittedName>
        <fullName evidence="2">Alkaline shock response membrane anchor protein AmaP</fullName>
    </submittedName>
</protein>
<sequence>MTRLASSLDRFVALIAGAALIAIGAALVLWDTAVLPNVPRTVNVPGLRAATATGWWSWALAGVGILLIVAALRWLFTHTPAARVTHLPLLTNDSGAIGIDLGEVAHAAAHALEQSPDVDSVSGKAIIDRGTRTVDLTVNAVAAPRPEWLIPAIDAVCEQIVTMLAEPTIASRTTIHVGKGQRRRVR</sequence>
<evidence type="ECO:0000256" key="1">
    <source>
        <dbReference type="SAM" id="Phobius"/>
    </source>
</evidence>
<evidence type="ECO:0000313" key="3">
    <source>
        <dbReference type="Proteomes" id="UP000320095"/>
    </source>
</evidence>
<evidence type="ECO:0000313" key="2">
    <source>
        <dbReference type="EMBL" id="TPG33029.1"/>
    </source>
</evidence>
<dbReference type="OrthoDB" id="4640399at2"/>
<organism evidence="2 3">
    <name type="scientific">Mycolicibacterium hodleri</name>
    <dbReference type="NCBI Taxonomy" id="49897"/>
    <lineage>
        <taxon>Bacteria</taxon>
        <taxon>Bacillati</taxon>
        <taxon>Actinomycetota</taxon>
        <taxon>Actinomycetes</taxon>
        <taxon>Mycobacteriales</taxon>
        <taxon>Mycobacteriaceae</taxon>
        <taxon>Mycolicibacterium</taxon>
    </lineage>
</organism>
<proteinExistence type="predicted"/>
<feature type="transmembrane region" description="Helical" evidence="1">
    <location>
        <begin position="12"/>
        <end position="35"/>
    </location>
</feature>
<keyword evidence="3" id="KW-1185">Reference proteome</keyword>
<name>A0A502E7S9_9MYCO</name>